<dbReference type="AlphaFoldDB" id="H0HZ82"/>
<dbReference type="Proteomes" id="UP000003250">
    <property type="component" value="Unassembled WGS sequence"/>
</dbReference>
<proteinExistence type="predicted"/>
<organism evidence="1 2">
    <name type="scientific">Mesorhizobium alhagi CCNWXJ12-2</name>
    <dbReference type="NCBI Taxonomy" id="1107882"/>
    <lineage>
        <taxon>Bacteria</taxon>
        <taxon>Pseudomonadati</taxon>
        <taxon>Pseudomonadota</taxon>
        <taxon>Alphaproteobacteria</taxon>
        <taxon>Hyphomicrobiales</taxon>
        <taxon>Phyllobacteriaceae</taxon>
        <taxon>Allomesorhizobium</taxon>
    </lineage>
</organism>
<keyword evidence="2" id="KW-1185">Reference proteome</keyword>
<name>H0HZ82_9HYPH</name>
<dbReference type="PATRIC" id="fig|1107882.3.peg.5336"/>
<accession>H0HZ82</accession>
<evidence type="ECO:0000313" key="2">
    <source>
        <dbReference type="Proteomes" id="UP000003250"/>
    </source>
</evidence>
<dbReference type="OrthoDB" id="7862470at2"/>
<dbReference type="EMBL" id="AHAM01000244">
    <property type="protein sequence ID" value="EHK53965.1"/>
    <property type="molecule type" value="Genomic_DNA"/>
</dbReference>
<protein>
    <submittedName>
        <fullName evidence="1">Uncharacterized protein</fullName>
    </submittedName>
</protein>
<sequence>MLISERDRRKTIRDLLEDAQGERFRADLISGALTGLTQSMVFSPEAREAKIAEVKGEIAALDGEIATKECQKRIG</sequence>
<gene>
    <name evidence="1" type="ORF">MAXJ12_27593</name>
</gene>
<evidence type="ECO:0000313" key="1">
    <source>
        <dbReference type="EMBL" id="EHK53965.1"/>
    </source>
</evidence>
<dbReference type="RefSeq" id="WP_008839089.1">
    <property type="nucleotide sequence ID" value="NZ_AHAM01000244.1"/>
</dbReference>
<reference evidence="1 2" key="1">
    <citation type="journal article" date="2012" name="J. Bacteriol.">
        <title>Draft Genome Sequence of Mesorhizobium alhagi CCNWXJ12-2T, a Novel Salt-Resistant Species Isolated from the Desert of Northwestern China.</title>
        <authorList>
            <person name="Zhou M."/>
            <person name="Chen W."/>
            <person name="Chen H."/>
            <person name="Wei G."/>
        </authorList>
    </citation>
    <scope>NUCLEOTIDE SEQUENCE [LARGE SCALE GENOMIC DNA]</scope>
    <source>
        <strain evidence="1 2">CCNWXJ12-2</strain>
    </source>
</reference>